<dbReference type="RefSeq" id="WP_006465592.1">
    <property type="nucleotide sequence ID" value="NZ_AEEC02000063.1"/>
</dbReference>
<gene>
    <name evidence="2" type="ORF">HFRIS_023942</name>
</gene>
<evidence type="ECO:0000313" key="3">
    <source>
        <dbReference type="Proteomes" id="UP000006772"/>
    </source>
</evidence>
<dbReference type="Proteomes" id="UP000006772">
    <property type="component" value="Unassembled WGS sequence"/>
</dbReference>
<evidence type="ECO:0000313" key="2">
    <source>
        <dbReference type="EMBL" id="EOA02172.1"/>
    </source>
</evidence>
<comment type="caution">
    <text evidence="2">The sequence shown here is derived from an EMBL/GenBank/DDBJ whole genome shotgun (WGS) entry which is preliminary data.</text>
</comment>
<proteinExistence type="predicted"/>
<reference evidence="2 3" key="1">
    <citation type="journal article" date="2013" name="Front. Microbiol.">
        <title>The genome of the endophytic bacterium H. frisingense GSF30(T) identifies diverse strategies in the Herbaspirillum genus to interact with plants.</title>
        <authorList>
            <person name="Straub D."/>
            <person name="Rothballer M."/>
            <person name="Hartmann A."/>
            <person name="Ludewig U."/>
        </authorList>
    </citation>
    <scope>NUCLEOTIDE SEQUENCE [LARGE SCALE GENOMIC DNA]</scope>
    <source>
        <strain evidence="2 3">GSF30</strain>
    </source>
</reference>
<dbReference type="AlphaFoldDB" id="A0AAI9I9T4"/>
<dbReference type="Pfam" id="PF09836">
    <property type="entry name" value="DUF2063"/>
    <property type="match status" value="1"/>
</dbReference>
<name>A0AAI9I9T4_9BURK</name>
<evidence type="ECO:0000259" key="1">
    <source>
        <dbReference type="Pfam" id="PF09836"/>
    </source>
</evidence>
<dbReference type="Gene3D" id="1.10.150.690">
    <property type="entry name" value="DUF2063"/>
    <property type="match status" value="1"/>
</dbReference>
<feature type="domain" description="Putative DNA-binding" evidence="1">
    <location>
        <begin position="14"/>
        <end position="98"/>
    </location>
</feature>
<sequence length="256" mass="27640">MSELTTDDVHYYPAFLQALLEDHSDDATVAALLRQPAFAVYRNTVFKGCVDALAANYPAVQRLVGSDWMHAAALAYARDHLPRQASLIAYGEGFAAFLAALPAADELPYLPGVAMLDRCWTEAHLAADQPMVESTALQSALVAGQDVCLVPHAATRWHHDAQHPVTTIWSANRTDPAIDPGDIDWHGEAALFTRPQAEVQWQAISHGACRFLDACREGQPVTQAAALALAQEPDLDVAALLGRLLLAGAFTAFTFN</sequence>
<dbReference type="InterPro" id="IPR018640">
    <property type="entry name" value="DUF2063"/>
</dbReference>
<accession>A0AAI9I9T4</accession>
<organism evidence="2 3">
    <name type="scientific">Herbaspirillum frisingense GSF30</name>
    <dbReference type="NCBI Taxonomy" id="864073"/>
    <lineage>
        <taxon>Bacteria</taxon>
        <taxon>Pseudomonadati</taxon>
        <taxon>Pseudomonadota</taxon>
        <taxon>Betaproteobacteria</taxon>
        <taxon>Burkholderiales</taxon>
        <taxon>Oxalobacteraceae</taxon>
        <taxon>Herbaspirillum</taxon>
    </lineage>
</organism>
<dbReference type="InterPro" id="IPR044922">
    <property type="entry name" value="DUF2063_N_sf"/>
</dbReference>
<dbReference type="EMBL" id="AEEC02000063">
    <property type="protein sequence ID" value="EOA02172.1"/>
    <property type="molecule type" value="Genomic_DNA"/>
</dbReference>
<protein>
    <recommendedName>
        <fullName evidence="1">Putative DNA-binding domain-containing protein</fullName>
    </recommendedName>
</protein>